<sequence length="152" mass="16487">MQIQPRSRNPPPLAAVLGPCPSPLAHCTMGGQQDSVHYSAQTITQDPGGPMAQRDDQHPHLDEEEEGFDPGPRELWPRILWIIVITLMISGAQSILLAVAALQVLIMIANKGQPNEELGDFGSMVGAWVAKAARYQSAASDQKPWPWTPMGS</sequence>
<organism evidence="3 4">
    <name type="scientific">Pararhodobacter oceanensis</name>
    <dbReference type="NCBI Taxonomy" id="2172121"/>
    <lineage>
        <taxon>Bacteria</taxon>
        <taxon>Pseudomonadati</taxon>
        <taxon>Pseudomonadota</taxon>
        <taxon>Alphaproteobacteria</taxon>
        <taxon>Rhodobacterales</taxon>
        <taxon>Paracoccaceae</taxon>
        <taxon>Pararhodobacter</taxon>
    </lineage>
</organism>
<comment type="caution">
    <text evidence="3">The sequence shown here is derived from an EMBL/GenBank/DDBJ whole genome shotgun (WGS) entry which is preliminary data.</text>
</comment>
<gene>
    <name evidence="3" type="ORF">DDE20_16210</name>
</gene>
<dbReference type="EMBL" id="QDKM01000010">
    <property type="protein sequence ID" value="PVH27654.1"/>
    <property type="molecule type" value="Genomic_DNA"/>
</dbReference>
<feature type="region of interest" description="Disordered" evidence="1">
    <location>
        <begin position="42"/>
        <end position="70"/>
    </location>
</feature>
<feature type="transmembrane region" description="Helical" evidence="2">
    <location>
        <begin position="79"/>
        <end position="106"/>
    </location>
</feature>
<accession>A0A2T8HQE4</accession>
<reference evidence="3 4" key="1">
    <citation type="submission" date="2018-04" db="EMBL/GenBank/DDBJ databases">
        <title>Pararhodobacter oceanense sp. nov., isolated from marine intertidal sediment.</title>
        <authorList>
            <person name="Wang X.-L."/>
            <person name="Du Z.-J."/>
        </authorList>
    </citation>
    <scope>NUCLEOTIDE SEQUENCE [LARGE SCALE GENOMIC DNA]</scope>
    <source>
        <strain evidence="3 4">AM505</strain>
    </source>
</reference>
<evidence type="ECO:0000256" key="1">
    <source>
        <dbReference type="SAM" id="MobiDB-lite"/>
    </source>
</evidence>
<protein>
    <recommendedName>
        <fullName evidence="5">DUF4389 domain-containing protein</fullName>
    </recommendedName>
</protein>
<evidence type="ECO:0000256" key="2">
    <source>
        <dbReference type="SAM" id="Phobius"/>
    </source>
</evidence>
<evidence type="ECO:0000313" key="3">
    <source>
        <dbReference type="EMBL" id="PVH27654.1"/>
    </source>
</evidence>
<keyword evidence="2" id="KW-0812">Transmembrane</keyword>
<dbReference type="AlphaFoldDB" id="A0A2T8HQE4"/>
<dbReference type="OrthoDB" id="7933712at2"/>
<dbReference type="Proteomes" id="UP000245911">
    <property type="component" value="Unassembled WGS sequence"/>
</dbReference>
<proteinExistence type="predicted"/>
<evidence type="ECO:0000313" key="4">
    <source>
        <dbReference type="Proteomes" id="UP000245911"/>
    </source>
</evidence>
<name>A0A2T8HQE4_9RHOB</name>
<evidence type="ECO:0008006" key="5">
    <source>
        <dbReference type="Google" id="ProtNLM"/>
    </source>
</evidence>
<keyword evidence="4" id="KW-1185">Reference proteome</keyword>
<keyword evidence="2" id="KW-1133">Transmembrane helix</keyword>
<dbReference type="Pfam" id="PF14333">
    <property type="entry name" value="DUF4389"/>
    <property type="match status" value="1"/>
</dbReference>
<dbReference type="InterPro" id="IPR025498">
    <property type="entry name" value="DUF4389"/>
</dbReference>
<keyword evidence="2" id="KW-0472">Membrane</keyword>